<dbReference type="InterPro" id="IPR000222">
    <property type="entry name" value="PP2C_BS"/>
</dbReference>
<name>A0A507FQ91_9FUNG</name>
<sequence length="298" mass="32584">MGGKEDDQNAFYGATTDKGRRETQQDEQLVVENLFEGHPRASLFAVFDGHGTDGAKVSAFVKRTFPRILRESKALLTGSSKEAATALKSAFATVNELIKENQAIDAYMSGTTATLLIFFEEDRRVLVANLGDSRIIMGRREGDETVPVQITTNLSISSTESDHTCANAEEVDRVVKSGGRVDQMQTDEGGDGPLRIYKGTLPYPGLVVTRSLGDTCAERLGVLCEPEVIDRELSKKDRFFVLASDGLWDGLDLDQVVHVVQKYDSPVKASEVLNRKALKSLDAKCIDDNVTNIVVHTA</sequence>
<dbReference type="PROSITE" id="PS51746">
    <property type="entry name" value="PPM_2"/>
    <property type="match status" value="1"/>
</dbReference>
<evidence type="ECO:0000256" key="1">
    <source>
        <dbReference type="ARBA" id="ARBA00022723"/>
    </source>
</evidence>
<dbReference type="GO" id="GO:0004722">
    <property type="term" value="F:protein serine/threonine phosphatase activity"/>
    <property type="evidence" value="ECO:0007669"/>
    <property type="project" value="InterPro"/>
</dbReference>
<dbReference type="GO" id="GO:0046872">
    <property type="term" value="F:metal ion binding"/>
    <property type="evidence" value="ECO:0007669"/>
    <property type="project" value="UniProtKB-KW"/>
</dbReference>
<accession>A0A507FQ91</accession>
<dbReference type="Pfam" id="PF00481">
    <property type="entry name" value="PP2C"/>
    <property type="match status" value="1"/>
</dbReference>
<dbReference type="Proteomes" id="UP000320333">
    <property type="component" value="Unassembled WGS sequence"/>
</dbReference>
<evidence type="ECO:0000256" key="5">
    <source>
        <dbReference type="SAM" id="MobiDB-lite"/>
    </source>
</evidence>
<evidence type="ECO:0000256" key="4">
    <source>
        <dbReference type="RuleBase" id="RU003465"/>
    </source>
</evidence>
<evidence type="ECO:0000256" key="2">
    <source>
        <dbReference type="ARBA" id="ARBA00022801"/>
    </source>
</evidence>
<dbReference type="Gene3D" id="3.60.40.10">
    <property type="entry name" value="PPM-type phosphatase domain"/>
    <property type="match status" value="1"/>
</dbReference>
<dbReference type="InterPro" id="IPR036457">
    <property type="entry name" value="PPM-type-like_dom_sf"/>
</dbReference>
<reference evidence="7 8" key="1">
    <citation type="journal article" date="2019" name="Sci. Rep.">
        <title>Comparative genomics of chytrid fungi reveal insights into the obligate biotrophic and pathogenic lifestyle of Synchytrium endobioticum.</title>
        <authorList>
            <person name="van de Vossenberg B.T.L.H."/>
            <person name="Warris S."/>
            <person name="Nguyen H.D.T."/>
            <person name="van Gent-Pelzer M.P.E."/>
            <person name="Joly D.L."/>
            <person name="van de Geest H.C."/>
            <person name="Bonants P.J.M."/>
            <person name="Smith D.S."/>
            <person name="Levesque C.A."/>
            <person name="van der Lee T.A.J."/>
        </authorList>
    </citation>
    <scope>NUCLEOTIDE SEQUENCE [LARGE SCALE GENOMIC DNA]</scope>
    <source>
        <strain evidence="7 8">CBS 675.73</strain>
    </source>
</reference>
<organism evidence="7 8">
    <name type="scientific">Chytriomyces confervae</name>
    <dbReference type="NCBI Taxonomy" id="246404"/>
    <lineage>
        <taxon>Eukaryota</taxon>
        <taxon>Fungi</taxon>
        <taxon>Fungi incertae sedis</taxon>
        <taxon>Chytridiomycota</taxon>
        <taxon>Chytridiomycota incertae sedis</taxon>
        <taxon>Chytridiomycetes</taxon>
        <taxon>Chytridiales</taxon>
        <taxon>Chytriomycetaceae</taxon>
        <taxon>Chytriomyces</taxon>
    </lineage>
</organism>
<dbReference type="InterPro" id="IPR001932">
    <property type="entry name" value="PPM-type_phosphatase-like_dom"/>
</dbReference>
<comment type="caution">
    <text evidence="7">The sequence shown here is derived from an EMBL/GenBank/DDBJ whole genome shotgun (WGS) entry which is preliminary data.</text>
</comment>
<evidence type="ECO:0000256" key="3">
    <source>
        <dbReference type="ARBA" id="ARBA00022912"/>
    </source>
</evidence>
<evidence type="ECO:0000313" key="7">
    <source>
        <dbReference type="EMBL" id="TPX78444.1"/>
    </source>
</evidence>
<dbReference type="OrthoDB" id="10264738at2759"/>
<comment type="similarity">
    <text evidence="4">Belongs to the PP2C family.</text>
</comment>
<dbReference type="SUPFAM" id="SSF81606">
    <property type="entry name" value="PP2C-like"/>
    <property type="match status" value="1"/>
</dbReference>
<keyword evidence="1" id="KW-0479">Metal-binding</keyword>
<dbReference type="EMBL" id="QEAP01000004">
    <property type="protein sequence ID" value="TPX78444.1"/>
    <property type="molecule type" value="Genomic_DNA"/>
</dbReference>
<protein>
    <recommendedName>
        <fullName evidence="6">PPM-type phosphatase domain-containing protein</fullName>
    </recommendedName>
</protein>
<evidence type="ECO:0000259" key="6">
    <source>
        <dbReference type="PROSITE" id="PS51746"/>
    </source>
</evidence>
<gene>
    <name evidence="7" type="ORF">CcCBS67573_g00290</name>
</gene>
<dbReference type="SMART" id="SM00331">
    <property type="entry name" value="PP2C_SIG"/>
    <property type="match status" value="1"/>
</dbReference>
<proteinExistence type="inferred from homology"/>
<dbReference type="CDD" id="cd00143">
    <property type="entry name" value="PP2Cc"/>
    <property type="match status" value="1"/>
</dbReference>
<feature type="region of interest" description="Disordered" evidence="5">
    <location>
        <begin position="1"/>
        <end position="24"/>
    </location>
</feature>
<evidence type="ECO:0000313" key="8">
    <source>
        <dbReference type="Proteomes" id="UP000320333"/>
    </source>
</evidence>
<keyword evidence="2 4" id="KW-0378">Hydrolase</keyword>
<dbReference type="PANTHER" id="PTHR47992">
    <property type="entry name" value="PROTEIN PHOSPHATASE"/>
    <property type="match status" value="1"/>
</dbReference>
<dbReference type="SMART" id="SM00332">
    <property type="entry name" value="PP2Cc"/>
    <property type="match status" value="1"/>
</dbReference>
<dbReference type="AlphaFoldDB" id="A0A507FQ91"/>
<dbReference type="PROSITE" id="PS01032">
    <property type="entry name" value="PPM_1"/>
    <property type="match status" value="1"/>
</dbReference>
<keyword evidence="3 4" id="KW-0904">Protein phosphatase</keyword>
<keyword evidence="8" id="KW-1185">Reference proteome</keyword>
<feature type="domain" description="PPM-type phosphatase" evidence="6">
    <location>
        <begin position="11"/>
        <end position="297"/>
    </location>
</feature>
<dbReference type="InterPro" id="IPR015655">
    <property type="entry name" value="PP2C"/>
</dbReference>
<dbReference type="STRING" id="246404.A0A507FQ91"/>